<keyword evidence="8" id="KW-0378">Hydrolase</keyword>
<evidence type="ECO:0000256" key="3">
    <source>
        <dbReference type="ARBA" id="ARBA00001947"/>
    </source>
</evidence>
<gene>
    <name evidence="10" type="ordered locus">Trebr_2356</name>
</gene>
<evidence type="ECO:0000256" key="5">
    <source>
        <dbReference type="ARBA" id="ARBA00022438"/>
    </source>
</evidence>
<dbReference type="PANTHER" id="PTHR34448">
    <property type="entry name" value="AMINOPEPTIDASE"/>
    <property type="match status" value="1"/>
</dbReference>
<dbReference type="GO" id="GO:0006508">
    <property type="term" value="P:proteolysis"/>
    <property type="evidence" value="ECO:0007669"/>
    <property type="project" value="UniProtKB-KW"/>
</dbReference>
<dbReference type="Pfam" id="PF02073">
    <property type="entry name" value="Peptidase_M29"/>
    <property type="match status" value="1"/>
</dbReference>
<dbReference type="Proteomes" id="UP000006546">
    <property type="component" value="Chromosome"/>
</dbReference>
<dbReference type="PANTHER" id="PTHR34448:SF1">
    <property type="entry name" value="BLL6088 PROTEIN"/>
    <property type="match status" value="1"/>
</dbReference>
<dbReference type="KEGG" id="tbe:Trebr_2356"/>
<evidence type="ECO:0000256" key="9">
    <source>
        <dbReference type="ARBA" id="ARBA00023049"/>
    </source>
</evidence>
<dbReference type="GO" id="GO:0046872">
    <property type="term" value="F:metal ion binding"/>
    <property type="evidence" value="ECO:0007669"/>
    <property type="project" value="UniProtKB-KW"/>
</dbReference>
<reference evidence="11" key="1">
    <citation type="submission" date="2011-04" db="EMBL/GenBank/DDBJ databases">
        <title>The complete genome of Treponema brennaborense DSM 12168.</title>
        <authorList>
            <person name="Lucas S."/>
            <person name="Han J."/>
            <person name="Lapidus A."/>
            <person name="Bruce D."/>
            <person name="Goodwin L."/>
            <person name="Pitluck S."/>
            <person name="Peters L."/>
            <person name="Kyrpides N."/>
            <person name="Mavromatis K."/>
            <person name="Ivanova N."/>
            <person name="Mikhailova N."/>
            <person name="Pagani I."/>
            <person name="Teshima H."/>
            <person name="Detter J.C."/>
            <person name="Tapia R."/>
            <person name="Han C."/>
            <person name="Land M."/>
            <person name="Hauser L."/>
            <person name="Markowitz V."/>
            <person name="Cheng J.-F."/>
            <person name="Hugenholtz P."/>
            <person name="Woyke T."/>
            <person name="Wu D."/>
            <person name="Gronow S."/>
            <person name="Wellnitz S."/>
            <person name="Brambilla E."/>
            <person name="Klenk H.-P."/>
            <person name="Eisen J.A."/>
        </authorList>
    </citation>
    <scope>NUCLEOTIDE SEQUENCE [LARGE SCALE GENOMIC DNA]</scope>
    <source>
        <strain evidence="11">DSM 12168 / CIP 105900 / DD5/3</strain>
    </source>
</reference>
<evidence type="ECO:0000256" key="4">
    <source>
        <dbReference type="ARBA" id="ARBA00008236"/>
    </source>
</evidence>
<evidence type="ECO:0000256" key="7">
    <source>
        <dbReference type="ARBA" id="ARBA00022723"/>
    </source>
</evidence>
<dbReference type="eggNOG" id="COG2309">
    <property type="taxonomic scope" value="Bacteria"/>
</dbReference>
<dbReference type="HOGENOM" id="CLU_057697_0_0_12"/>
<dbReference type="GO" id="GO:0008237">
    <property type="term" value="F:metallopeptidase activity"/>
    <property type="evidence" value="ECO:0007669"/>
    <property type="project" value="UniProtKB-KW"/>
</dbReference>
<dbReference type="OrthoDB" id="9803993at2"/>
<keyword evidence="7" id="KW-0479">Metal-binding</keyword>
<dbReference type="InterPro" id="IPR035097">
    <property type="entry name" value="M29_N-terminal"/>
</dbReference>
<dbReference type="InterPro" id="IPR052170">
    <property type="entry name" value="M29_Exopeptidase"/>
</dbReference>
<evidence type="ECO:0000313" key="10">
    <source>
        <dbReference type="EMBL" id="AEE17765.1"/>
    </source>
</evidence>
<keyword evidence="11" id="KW-1185">Reference proteome</keyword>
<dbReference type="AlphaFoldDB" id="F4LM99"/>
<keyword evidence="6" id="KW-0645">Protease</keyword>
<dbReference type="Gene3D" id="3.40.1830.10">
    <property type="entry name" value="Thermophilic metalloprotease (M29)"/>
    <property type="match status" value="1"/>
</dbReference>
<dbReference type="GO" id="GO:0004177">
    <property type="term" value="F:aminopeptidase activity"/>
    <property type="evidence" value="ECO:0007669"/>
    <property type="project" value="UniProtKB-KW"/>
</dbReference>
<dbReference type="SUPFAM" id="SSF144052">
    <property type="entry name" value="Thermophilic metalloprotease-like"/>
    <property type="match status" value="1"/>
</dbReference>
<accession>F4LM99</accession>
<dbReference type="EMBL" id="CP002696">
    <property type="protein sequence ID" value="AEE17765.1"/>
    <property type="molecule type" value="Genomic_DNA"/>
</dbReference>
<sequence length="371" mass="41722">MKDPRMDALARNLIRHSVRAQKGEKVLIQANNCVPELVRALVRETYDAGALPFVSIKDKTVERELLLHATKEQLRVRAEIELAEMSRMDCFIGFTAPQNLSAWSDVPQEKLDLYNTVYYHPVHLERRLNHTRWVVLRAPTPSMAQLANMSEAAFEDFFFNVCTLDYAKMSAAMDRLAALMKKTDTVRVTGPGTDISFSIKGLPPVKCDGERNIPDGEVYTAPVRNSVNGVISYNTPSLESGFVYENISFRFENGKIVEASANDSKRLNAVLDTDEGARYVGEFSFGLNPYILEPMKETLFDEKITGSIHFTPGNAYESCDNGNRSAVHWDLVLIQRPEYGGGEIFFDGVLIRKDGRFVLPELDCLNPENLV</sequence>
<organism evidence="10 11">
    <name type="scientific">Treponema brennaborense (strain DSM 12168 / CIP 105900 / DD5/3)</name>
    <dbReference type="NCBI Taxonomy" id="906968"/>
    <lineage>
        <taxon>Bacteria</taxon>
        <taxon>Pseudomonadati</taxon>
        <taxon>Spirochaetota</taxon>
        <taxon>Spirochaetia</taxon>
        <taxon>Spirochaetales</taxon>
        <taxon>Treponemataceae</taxon>
        <taxon>Treponema</taxon>
    </lineage>
</organism>
<dbReference type="InterPro" id="IPR000787">
    <property type="entry name" value="Peptidase_M29"/>
</dbReference>
<keyword evidence="5 10" id="KW-0031">Aminopeptidase</keyword>
<keyword evidence="9" id="KW-0482">Metalloprotease</keyword>
<protein>
    <submittedName>
        <fullName evidence="10">Peptidase M29 aminopeptidase II</fullName>
    </submittedName>
</protein>
<comment type="cofactor">
    <cofactor evidence="1">
        <name>Co(2+)</name>
        <dbReference type="ChEBI" id="CHEBI:48828"/>
    </cofactor>
</comment>
<proteinExistence type="inferred from homology"/>
<evidence type="ECO:0000256" key="2">
    <source>
        <dbReference type="ARBA" id="ARBA00001946"/>
    </source>
</evidence>
<name>F4LM99_TREBD</name>
<evidence type="ECO:0000256" key="6">
    <source>
        <dbReference type="ARBA" id="ARBA00022670"/>
    </source>
</evidence>
<comment type="cofactor">
    <cofactor evidence="3">
        <name>Zn(2+)</name>
        <dbReference type="ChEBI" id="CHEBI:29105"/>
    </cofactor>
</comment>
<evidence type="ECO:0000313" key="11">
    <source>
        <dbReference type="Proteomes" id="UP000006546"/>
    </source>
</evidence>
<comment type="similarity">
    <text evidence="4">Belongs to the peptidase M29 family.</text>
</comment>
<comment type="cofactor">
    <cofactor evidence="2">
        <name>Mg(2+)</name>
        <dbReference type="ChEBI" id="CHEBI:18420"/>
    </cofactor>
</comment>
<evidence type="ECO:0000256" key="8">
    <source>
        <dbReference type="ARBA" id="ARBA00022801"/>
    </source>
</evidence>
<dbReference type="RefSeq" id="WP_013759466.1">
    <property type="nucleotide sequence ID" value="NC_015500.1"/>
</dbReference>
<evidence type="ECO:0000256" key="1">
    <source>
        <dbReference type="ARBA" id="ARBA00001941"/>
    </source>
</evidence>